<dbReference type="Pfam" id="PF07082">
    <property type="entry name" value="DUF1350"/>
    <property type="match status" value="1"/>
</dbReference>
<evidence type="ECO:0000313" key="2">
    <source>
        <dbReference type="EMBL" id="CAE0459367.1"/>
    </source>
</evidence>
<name>A0A7S3V603_9STRA</name>
<accession>A0A7S3V603</accession>
<gene>
    <name evidence="2" type="ORF">CDEB00056_LOCUS4208</name>
</gene>
<protein>
    <submittedName>
        <fullName evidence="2">Uncharacterized protein</fullName>
    </submittedName>
</protein>
<dbReference type="PANTHER" id="PTHR34127:SF1">
    <property type="entry name" value="OS04G0405600 PROTEIN"/>
    <property type="match status" value="1"/>
</dbReference>
<evidence type="ECO:0000256" key="1">
    <source>
        <dbReference type="SAM" id="MobiDB-lite"/>
    </source>
</evidence>
<dbReference type="PANTHER" id="PTHR34127">
    <property type="entry name" value="OS04G0405600 PROTEIN"/>
    <property type="match status" value="1"/>
</dbReference>
<dbReference type="EMBL" id="HBIO01005852">
    <property type="protein sequence ID" value="CAE0459367.1"/>
    <property type="molecule type" value="Transcribed_RNA"/>
</dbReference>
<dbReference type="AlphaFoldDB" id="A0A7S3V603"/>
<feature type="region of interest" description="Disordered" evidence="1">
    <location>
        <begin position="138"/>
        <end position="161"/>
    </location>
</feature>
<organism evidence="2">
    <name type="scientific">Chaetoceros debilis</name>
    <dbReference type="NCBI Taxonomy" id="122233"/>
    <lineage>
        <taxon>Eukaryota</taxon>
        <taxon>Sar</taxon>
        <taxon>Stramenopiles</taxon>
        <taxon>Ochrophyta</taxon>
        <taxon>Bacillariophyta</taxon>
        <taxon>Coscinodiscophyceae</taxon>
        <taxon>Chaetocerotophycidae</taxon>
        <taxon>Chaetocerotales</taxon>
        <taxon>Chaetocerotaceae</taxon>
        <taxon>Chaetoceros</taxon>
    </lineage>
</organism>
<reference evidence="2" key="1">
    <citation type="submission" date="2021-01" db="EMBL/GenBank/DDBJ databases">
        <authorList>
            <person name="Corre E."/>
            <person name="Pelletier E."/>
            <person name="Niang G."/>
            <person name="Scheremetjew M."/>
            <person name="Finn R."/>
            <person name="Kale V."/>
            <person name="Holt S."/>
            <person name="Cochrane G."/>
            <person name="Meng A."/>
            <person name="Brown T."/>
            <person name="Cohen L."/>
        </authorList>
    </citation>
    <scope>NUCLEOTIDE SEQUENCE</scope>
    <source>
        <strain evidence="2">MM31A-1</strain>
    </source>
</reference>
<sequence>MKRHFGIEAFCLISVNLYKMARLGAGFQMVSALSLPSASHRNCLASSELQRKHNCYSYFTSKCFLNSSRGKQMLLLGKKDRLDNDNYDDYKSVKDNIYDEYDDESPPYDDYIDEDTEDEVEVTSWEWEPYRKSTHVYLPPPGLTQDMRSRDQGNSDADTSENGIPKTIVHFIGGTLFGSYPLQFYKPLLESIAEQSNSIIVATSIPVTLSSNPLNHFAITKEIATNFRNAYRNIIADEYGKSAANKMKIVGLGHSLGSRLHAILSTSEKCKKIGFEREGNIFVSFNNYNAVESVPGVKNLEEGIENTFYGESSDNIKGKNRQRSDAYYDEYEIGISDVVNAVSEGLQEQISSLKTVVTPDWDKKELEFQPTPTQLWDGLTMNYKVVNTLLVQFDKDYIDQSSKLARIIADSGSKEPNEMAQKDTNSTVVKDGMKNEDSESAKELASNMEIFEPDVKFARLRGTHLTPVSYSDTFIVKAFKRAASIDQILSEAIQEEADYRPKSKSKRKIIKNQDSDNLAKSISKYITDVVQYDKSQH</sequence>
<proteinExistence type="predicted"/>
<dbReference type="InterPro" id="IPR010765">
    <property type="entry name" value="DUF1350"/>
</dbReference>